<reference evidence="3" key="1">
    <citation type="submission" date="2019-04" db="EMBL/GenBank/DDBJ databases">
        <title>Evolution of Biomass-Degrading Anaerobic Consortia Revealed by Metagenomics.</title>
        <authorList>
            <person name="Peng X."/>
        </authorList>
    </citation>
    <scope>NUCLEOTIDE SEQUENCE</scope>
    <source>
        <strain evidence="3">SIG311</strain>
    </source>
</reference>
<evidence type="ECO:0000313" key="3">
    <source>
        <dbReference type="EMBL" id="MBE5919061.1"/>
    </source>
</evidence>
<name>A0A927U670_9FIRM</name>
<gene>
    <name evidence="3" type="ORF">E7272_04375</name>
</gene>
<dbReference type="PROSITE" id="PS51756">
    <property type="entry name" value="LXG"/>
    <property type="match status" value="1"/>
</dbReference>
<proteinExistence type="inferred from homology"/>
<evidence type="ECO:0000313" key="4">
    <source>
        <dbReference type="Proteomes" id="UP000766246"/>
    </source>
</evidence>
<sequence length="801" mass="89019">MEGKNYKVSFLETLSAYNTAVSRISEIQDILEKVSTDLNNIINSEAFTGTAADNIKTYASEIHLPLIGAVSCMLVEYQSKLLLYESNYFNIDSDYATKFNAETMAQVQEQVQQYLSDNEAISTEMQTSLNSVSDIISLSVPSKETVDFDLNWMIQKIDTLDESIVNYENLHSTDLDSLKEFIANLETFITYYHESIKPGEYKSGDCANNMYAYQLYESMQVSQEFLKNHEADIVAAGENLQKVADQMQADYDAAVQARIDQGRAEIIKGVGIAVIGGLAIIASAGAATPLVAGALCVTGTCVYGYGISNALEGVDDVYYGMKGDLSSYAFNPLRDTIFMGNQQIYDIWGQANLFAVSVLMPGSNAYSEALNAGMKGIEVTKAVSVGVAKEMVFNFAGDQATGFAVDFMDQHIGLNQTQKALSEIFIGALVDPGTYESIGNFAGNMKAKPDGPSLNAIAHESLLPDNEINFTDFMSAEDAARYNAWSSECANGTHNNFPGLKDVDIEAWKFADGQIATATAMSRIDGSELLKLRSESVKVDADNSTLAPVSDGRHILGDCDYFDKIDENFTVADRARYQKWENLRKDGIDIKEINDFILAKDRPTKAEFERMKLTPVGDLSPEEFRQMQIIRESVPAIDDKVVIRKTVPWKDLDSYINQNWSIKGFVAKADDVNAFNTYGEMRDGLRLDYSYEDSNGVKIEPFPEHEEAYGYIEFTISKHDFIDIPYGDLYGGEYHFDQPYTGNGFTMSNNGFDVPEFYVNEGTYPKGLQPQQGKIHFVVDGEDVVVGDWDADELEWTYHKH</sequence>
<evidence type="ECO:0000259" key="2">
    <source>
        <dbReference type="PROSITE" id="PS51756"/>
    </source>
</evidence>
<dbReference type="InterPro" id="IPR006829">
    <property type="entry name" value="LXG_dom"/>
</dbReference>
<comment type="similarity">
    <text evidence="1">In the N-terminal section; belongs to the LXG family.</text>
</comment>
<protein>
    <recommendedName>
        <fullName evidence="2">LXG domain-containing protein</fullName>
    </recommendedName>
</protein>
<dbReference type="Pfam" id="PF04740">
    <property type="entry name" value="LXG"/>
    <property type="match status" value="1"/>
</dbReference>
<evidence type="ECO:0000256" key="1">
    <source>
        <dbReference type="ARBA" id="ARBA00034117"/>
    </source>
</evidence>
<dbReference type="Proteomes" id="UP000766246">
    <property type="component" value="Unassembled WGS sequence"/>
</dbReference>
<feature type="domain" description="LXG" evidence="2">
    <location>
        <begin position="4"/>
        <end position="232"/>
    </location>
</feature>
<accession>A0A927U670</accession>
<dbReference type="EMBL" id="SVER01000009">
    <property type="protein sequence ID" value="MBE5919061.1"/>
    <property type="molecule type" value="Genomic_DNA"/>
</dbReference>
<comment type="caution">
    <text evidence="3">The sequence shown here is derived from an EMBL/GenBank/DDBJ whole genome shotgun (WGS) entry which is preliminary data.</text>
</comment>
<organism evidence="3 4">
    <name type="scientific">Pseudobutyrivibrio ruminis</name>
    <dbReference type="NCBI Taxonomy" id="46206"/>
    <lineage>
        <taxon>Bacteria</taxon>
        <taxon>Bacillati</taxon>
        <taxon>Bacillota</taxon>
        <taxon>Clostridia</taxon>
        <taxon>Lachnospirales</taxon>
        <taxon>Lachnospiraceae</taxon>
        <taxon>Pseudobutyrivibrio</taxon>
    </lineage>
</organism>
<dbReference type="AlphaFoldDB" id="A0A927U670"/>
<dbReference type="Gene3D" id="1.20.1170.10">
    <property type="match status" value="1"/>
</dbReference>